<dbReference type="InterPro" id="IPR023801">
    <property type="entry name" value="His_deacetylse_dom"/>
</dbReference>
<dbReference type="InterPro" id="IPR000286">
    <property type="entry name" value="HDACs"/>
</dbReference>
<dbReference type="CDD" id="cd09992">
    <property type="entry name" value="HDAC_classII"/>
    <property type="match status" value="1"/>
</dbReference>
<evidence type="ECO:0000256" key="1">
    <source>
        <dbReference type="ARBA" id="ARBA00005947"/>
    </source>
</evidence>
<evidence type="ECO:0000259" key="2">
    <source>
        <dbReference type="Pfam" id="PF00850"/>
    </source>
</evidence>
<evidence type="ECO:0000313" key="4">
    <source>
        <dbReference type="Proteomes" id="UP000000483"/>
    </source>
</evidence>
<name>F2NFF7_DESAR</name>
<dbReference type="GO" id="GO:0040029">
    <property type="term" value="P:epigenetic regulation of gene expression"/>
    <property type="evidence" value="ECO:0007669"/>
    <property type="project" value="TreeGrafter"/>
</dbReference>
<accession>F2NFF7</accession>
<dbReference type="SUPFAM" id="SSF52768">
    <property type="entry name" value="Arginase/deacetylase"/>
    <property type="match status" value="1"/>
</dbReference>
<dbReference type="Gene3D" id="3.40.800.20">
    <property type="entry name" value="Histone deacetylase domain"/>
    <property type="match status" value="1"/>
</dbReference>
<evidence type="ECO:0000313" key="3">
    <source>
        <dbReference type="EMBL" id="AEB10076.1"/>
    </source>
</evidence>
<dbReference type="InterPro" id="IPR023696">
    <property type="entry name" value="Ureohydrolase_dom_sf"/>
</dbReference>
<dbReference type="EMBL" id="CP002629">
    <property type="protein sequence ID" value="AEB10076.1"/>
    <property type="molecule type" value="Genomic_DNA"/>
</dbReference>
<dbReference type="Proteomes" id="UP000000483">
    <property type="component" value="Chromosome"/>
</dbReference>
<comment type="similarity">
    <text evidence="1">Belongs to the histone deacetylase family.</text>
</comment>
<feature type="domain" description="Histone deacetylase" evidence="2">
    <location>
        <begin position="21"/>
        <end position="312"/>
    </location>
</feature>
<dbReference type="eggNOG" id="COG0123">
    <property type="taxonomic scope" value="Bacteria"/>
</dbReference>
<dbReference type="PRINTS" id="PR01270">
    <property type="entry name" value="HDASUPER"/>
</dbReference>
<dbReference type="KEGG" id="dao:Desac_2250"/>
<gene>
    <name evidence="3" type="ordered locus">Desac_2250</name>
</gene>
<dbReference type="PANTHER" id="PTHR10625">
    <property type="entry name" value="HISTONE DEACETYLASE HDAC1-RELATED"/>
    <property type="match status" value="1"/>
</dbReference>
<protein>
    <submittedName>
        <fullName evidence="3">Histone deacetylase superfamily</fullName>
    </submittedName>
</protein>
<dbReference type="PANTHER" id="PTHR10625:SF10">
    <property type="entry name" value="HISTONE DEACETYLASE HDAC1"/>
    <property type="match status" value="1"/>
</dbReference>
<dbReference type="OrthoDB" id="9808367at2"/>
<reference evidence="4" key="2">
    <citation type="submission" date="2011-03" db="EMBL/GenBank/DDBJ databases">
        <title>The complete genome of Desulfobacca acetoxidans DSM 11109.</title>
        <authorList>
            <consortium name="US DOE Joint Genome Institute (JGI-PGF)"/>
            <person name="Lucas S."/>
            <person name="Copeland A."/>
            <person name="Lapidus A."/>
            <person name="Bruce D."/>
            <person name="Goodwin L."/>
            <person name="Pitluck S."/>
            <person name="Peters L."/>
            <person name="Kyrpides N."/>
            <person name="Mavromatis K."/>
            <person name="Ivanova N."/>
            <person name="Ovchinnikova G."/>
            <person name="Teshima H."/>
            <person name="Detter J.C."/>
            <person name="Han C."/>
            <person name="Land M."/>
            <person name="Hauser L."/>
            <person name="Markowitz V."/>
            <person name="Cheng J.-F."/>
            <person name="Hugenholtz P."/>
            <person name="Woyke T."/>
            <person name="Wu D."/>
            <person name="Spring S."/>
            <person name="Schueler E."/>
            <person name="Brambilla E."/>
            <person name="Klenk H.-P."/>
            <person name="Eisen J.A."/>
        </authorList>
    </citation>
    <scope>NUCLEOTIDE SEQUENCE [LARGE SCALE GENOMIC DNA]</scope>
    <source>
        <strain evidence="4">ATCC 700848 / DSM 11109 / ASRB2</strain>
    </source>
</reference>
<dbReference type="AlphaFoldDB" id="F2NFF7"/>
<dbReference type="RefSeq" id="WP_013707185.1">
    <property type="nucleotide sequence ID" value="NC_015388.1"/>
</dbReference>
<dbReference type="HOGENOM" id="CLU_007727_8_0_7"/>
<dbReference type="GO" id="GO:0004407">
    <property type="term" value="F:histone deacetylase activity"/>
    <property type="evidence" value="ECO:0007669"/>
    <property type="project" value="TreeGrafter"/>
</dbReference>
<organism evidence="3 4">
    <name type="scientific">Desulfobacca acetoxidans (strain ATCC 700848 / DSM 11109 / ASRB2)</name>
    <dbReference type="NCBI Taxonomy" id="880072"/>
    <lineage>
        <taxon>Bacteria</taxon>
        <taxon>Pseudomonadati</taxon>
        <taxon>Thermodesulfobacteriota</taxon>
        <taxon>Desulfobaccia</taxon>
        <taxon>Desulfobaccales</taxon>
        <taxon>Desulfobaccaceae</taxon>
        <taxon>Desulfobacca</taxon>
    </lineage>
</organism>
<sequence length="316" mass="35784">MSVTGYVYDKRYLLHNPGPKHPERPDRLRAIHRRVVFSGLIKQIRLIEPYEASLAWIERLHDHRYIERFRTACQQGQPFLDETENGICRESFNIARLAVGGVFAACDAMMHGAVNNAFCAVRPAGHHAERAQARGFCFFNNVALGAKYLQEKYGLARIAIVDWDAHHGNGTQHLLEEDPTVLFISLHESPGTCYPGTGWESERGKGEGFGYTLNFPFPAYSRDPDYLEVMDEEVLPALEEFRPDCLMISAGFDGHARDPMSRLRLSDKAYMIMGALLLTFARDFCQGRIISVLEGGYNLEVLEDCVFDHIRVLNSL</sequence>
<dbReference type="STRING" id="880072.Desac_2250"/>
<proteinExistence type="inferred from homology"/>
<reference evidence="3 4" key="1">
    <citation type="journal article" date="2011" name="Stand. Genomic Sci.">
        <title>Complete genome sequence of the acetate-degrading sulfate reducer Desulfobacca acetoxidans type strain (ASRB2).</title>
        <authorList>
            <person name="Goker M."/>
            <person name="Teshima H."/>
            <person name="Lapidus A."/>
            <person name="Nolan M."/>
            <person name="Lucas S."/>
            <person name="Hammon N."/>
            <person name="Deshpande S."/>
            <person name="Cheng J.F."/>
            <person name="Tapia R."/>
            <person name="Han C."/>
            <person name="Goodwin L."/>
            <person name="Pitluck S."/>
            <person name="Huntemann M."/>
            <person name="Liolios K."/>
            <person name="Ivanova N."/>
            <person name="Pagani I."/>
            <person name="Mavromatis K."/>
            <person name="Ovchinikova G."/>
            <person name="Pati A."/>
            <person name="Chen A."/>
            <person name="Palaniappan K."/>
            <person name="Land M."/>
            <person name="Hauser L."/>
            <person name="Brambilla E.M."/>
            <person name="Rohde M."/>
            <person name="Spring S."/>
            <person name="Detter J.C."/>
            <person name="Woyke T."/>
            <person name="Bristow J."/>
            <person name="Eisen J.A."/>
            <person name="Markowitz V."/>
            <person name="Hugenholtz P."/>
            <person name="Kyrpides N.C."/>
            <person name="Klenk H.P."/>
        </authorList>
    </citation>
    <scope>NUCLEOTIDE SEQUENCE [LARGE SCALE GENOMIC DNA]</scope>
    <source>
        <strain evidence="4">ATCC 700848 / DSM 11109 / ASRB2</strain>
    </source>
</reference>
<dbReference type="InterPro" id="IPR037138">
    <property type="entry name" value="His_deacetylse_dom_sf"/>
</dbReference>
<keyword evidence="4" id="KW-1185">Reference proteome</keyword>
<dbReference type="Pfam" id="PF00850">
    <property type="entry name" value="Hist_deacetyl"/>
    <property type="match status" value="1"/>
</dbReference>